<dbReference type="SMART" id="SM00054">
    <property type="entry name" value="EFh"/>
    <property type="match status" value="5"/>
</dbReference>
<dbReference type="PROSITE" id="PS50222">
    <property type="entry name" value="EF_HAND_2"/>
    <property type="match status" value="3"/>
</dbReference>
<evidence type="ECO:0000256" key="8">
    <source>
        <dbReference type="SAM" id="MobiDB-lite"/>
    </source>
</evidence>
<feature type="region of interest" description="Disordered" evidence="8">
    <location>
        <begin position="93"/>
        <end position="126"/>
    </location>
</feature>
<sequence>MTHAAFWRAALLAAGCFSAAEEFGEAVDQDALSPAQLTALFALVSESSRPVALTGLLDFAAKAREGLALKDCQQAMEEMDLDGDGFVTFEEVHGDEEPVDEEDRRELEQRASEGRQAFKAADEDGDGKLSLSELRSLLYPETHQEVLRLTAQSALQRKDLDGDGELSLQEFWEGDVATGADGQAHAEEEATFKTLDKDSNSKLSVEELKDWESGVHHTEVAMKELLTLCDEDHDGLLSLEELTKHHAKISHTDAAYHLLEWAEHHEL</sequence>
<keyword evidence="6" id="KW-1015">Disulfide bond</keyword>
<proteinExistence type="predicted"/>
<evidence type="ECO:0000313" key="11">
    <source>
        <dbReference type="EMBL" id="CAJ1408577.1"/>
    </source>
</evidence>
<evidence type="ECO:0000259" key="10">
    <source>
        <dbReference type="PROSITE" id="PS50222"/>
    </source>
</evidence>
<protein>
    <recommendedName>
        <fullName evidence="10">EF-hand domain-containing protein</fullName>
    </recommendedName>
</protein>
<keyword evidence="7" id="KW-0325">Glycoprotein</keyword>
<dbReference type="InterPro" id="IPR002048">
    <property type="entry name" value="EF_hand_dom"/>
</dbReference>
<feature type="domain" description="EF-hand" evidence="10">
    <location>
        <begin position="217"/>
        <end position="252"/>
    </location>
</feature>
<dbReference type="SUPFAM" id="SSF47473">
    <property type="entry name" value="EF-hand"/>
    <property type="match status" value="2"/>
</dbReference>
<dbReference type="InterPro" id="IPR018247">
    <property type="entry name" value="EF_Hand_1_Ca_BS"/>
</dbReference>
<evidence type="ECO:0000313" key="12">
    <source>
        <dbReference type="Proteomes" id="UP001178507"/>
    </source>
</evidence>
<feature type="domain" description="EF-hand" evidence="10">
    <location>
        <begin position="109"/>
        <end position="144"/>
    </location>
</feature>
<dbReference type="GO" id="GO:0005576">
    <property type="term" value="C:extracellular region"/>
    <property type="evidence" value="ECO:0007669"/>
    <property type="project" value="UniProtKB-SubCell"/>
</dbReference>
<dbReference type="AlphaFoldDB" id="A0AA36NIJ1"/>
<dbReference type="InterPro" id="IPR011992">
    <property type="entry name" value="EF-hand-dom_pair"/>
</dbReference>
<keyword evidence="5" id="KW-0106">Calcium</keyword>
<dbReference type="Gene3D" id="1.10.238.10">
    <property type="entry name" value="EF-hand"/>
    <property type="match status" value="2"/>
</dbReference>
<evidence type="ECO:0000256" key="7">
    <source>
        <dbReference type="ARBA" id="ARBA00023180"/>
    </source>
</evidence>
<dbReference type="PROSITE" id="PS00018">
    <property type="entry name" value="EF_HAND_1"/>
    <property type="match status" value="4"/>
</dbReference>
<keyword evidence="9" id="KW-0732">Signal</keyword>
<keyword evidence="2" id="KW-0964">Secreted</keyword>
<dbReference type="InterPro" id="IPR019577">
    <property type="entry name" value="SPARC/Testican_Ca-bd-dom"/>
</dbReference>
<feature type="compositionally biased region" description="Basic and acidic residues" evidence="8">
    <location>
        <begin position="93"/>
        <end position="113"/>
    </location>
</feature>
<accession>A0AA36NIJ1</accession>
<evidence type="ECO:0000256" key="6">
    <source>
        <dbReference type="ARBA" id="ARBA00023157"/>
    </source>
</evidence>
<evidence type="ECO:0000256" key="4">
    <source>
        <dbReference type="ARBA" id="ARBA00022737"/>
    </source>
</evidence>
<dbReference type="PANTHER" id="PTHR10827">
    <property type="entry name" value="RETICULOCALBIN"/>
    <property type="match status" value="1"/>
</dbReference>
<name>A0AA36NIJ1_9DINO</name>
<dbReference type="Pfam" id="PF13202">
    <property type="entry name" value="EF-hand_5"/>
    <property type="match status" value="1"/>
</dbReference>
<dbReference type="Proteomes" id="UP001178507">
    <property type="component" value="Unassembled WGS sequence"/>
</dbReference>
<gene>
    <name evidence="11" type="ORF">EVOR1521_LOCUS29949</name>
</gene>
<keyword evidence="3" id="KW-0479">Metal-binding</keyword>
<keyword evidence="4" id="KW-0677">Repeat</keyword>
<evidence type="ECO:0000256" key="2">
    <source>
        <dbReference type="ARBA" id="ARBA00022525"/>
    </source>
</evidence>
<feature type="signal peptide" evidence="9">
    <location>
        <begin position="1"/>
        <end position="20"/>
    </location>
</feature>
<dbReference type="GO" id="GO:0005509">
    <property type="term" value="F:calcium ion binding"/>
    <property type="evidence" value="ECO:0007669"/>
    <property type="project" value="InterPro"/>
</dbReference>
<dbReference type="PANTHER" id="PTHR10827:SF98">
    <property type="entry name" value="45 KDA CALCIUM-BINDING PROTEIN"/>
    <property type="match status" value="1"/>
</dbReference>
<feature type="domain" description="EF-hand" evidence="10">
    <location>
        <begin position="67"/>
        <end position="102"/>
    </location>
</feature>
<organism evidence="11 12">
    <name type="scientific">Effrenium voratum</name>
    <dbReference type="NCBI Taxonomy" id="2562239"/>
    <lineage>
        <taxon>Eukaryota</taxon>
        <taxon>Sar</taxon>
        <taxon>Alveolata</taxon>
        <taxon>Dinophyceae</taxon>
        <taxon>Suessiales</taxon>
        <taxon>Symbiodiniaceae</taxon>
        <taxon>Effrenium</taxon>
    </lineage>
</organism>
<evidence type="ECO:0000256" key="9">
    <source>
        <dbReference type="SAM" id="SignalP"/>
    </source>
</evidence>
<evidence type="ECO:0000256" key="5">
    <source>
        <dbReference type="ARBA" id="ARBA00022837"/>
    </source>
</evidence>
<comment type="caution">
    <text evidence="11">The sequence shown here is derived from an EMBL/GenBank/DDBJ whole genome shotgun (WGS) entry which is preliminary data.</text>
</comment>
<comment type="subcellular location">
    <subcellularLocation>
        <location evidence="1">Secreted</location>
    </subcellularLocation>
</comment>
<reference evidence="11" key="1">
    <citation type="submission" date="2023-08" db="EMBL/GenBank/DDBJ databases">
        <authorList>
            <person name="Chen Y."/>
            <person name="Shah S."/>
            <person name="Dougan E. K."/>
            <person name="Thang M."/>
            <person name="Chan C."/>
        </authorList>
    </citation>
    <scope>NUCLEOTIDE SEQUENCE</scope>
</reference>
<evidence type="ECO:0000256" key="1">
    <source>
        <dbReference type="ARBA" id="ARBA00004613"/>
    </source>
</evidence>
<evidence type="ECO:0000256" key="3">
    <source>
        <dbReference type="ARBA" id="ARBA00022723"/>
    </source>
</evidence>
<keyword evidence="12" id="KW-1185">Reference proteome</keyword>
<dbReference type="Pfam" id="PF10591">
    <property type="entry name" value="SPARC_Ca_bdg"/>
    <property type="match status" value="1"/>
</dbReference>
<feature type="chain" id="PRO_5041211531" description="EF-hand domain-containing protein" evidence="9">
    <location>
        <begin position="21"/>
        <end position="267"/>
    </location>
</feature>
<dbReference type="GO" id="GO:0005783">
    <property type="term" value="C:endoplasmic reticulum"/>
    <property type="evidence" value="ECO:0007669"/>
    <property type="project" value="TreeGrafter"/>
</dbReference>
<dbReference type="Pfam" id="PF13499">
    <property type="entry name" value="EF-hand_7"/>
    <property type="match status" value="1"/>
</dbReference>
<dbReference type="EMBL" id="CAUJNA010003727">
    <property type="protein sequence ID" value="CAJ1408577.1"/>
    <property type="molecule type" value="Genomic_DNA"/>
</dbReference>